<evidence type="ECO:0000313" key="6">
    <source>
        <dbReference type="EMBL" id="BCD98908.1"/>
    </source>
</evidence>
<evidence type="ECO:0000259" key="1">
    <source>
        <dbReference type="Pfam" id="PF07624"/>
    </source>
</evidence>
<accession>A0AAN1WJS8</accession>
<dbReference type="Pfam" id="PF07626">
    <property type="entry name" value="PSD3"/>
    <property type="match status" value="1"/>
</dbReference>
<dbReference type="RefSeq" id="WP_236983608.1">
    <property type="nucleotide sequence ID" value="NZ_AP023086.1"/>
</dbReference>
<dbReference type="Pfam" id="PF07624">
    <property type="entry name" value="PSD2"/>
    <property type="match status" value="1"/>
</dbReference>
<evidence type="ECO:0008006" key="8">
    <source>
        <dbReference type="Google" id="ProtNLM"/>
    </source>
</evidence>
<name>A0AAN1WJS8_9GAMM</name>
<feature type="domain" description="DUF1585" evidence="1">
    <location>
        <begin position="470"/>
        <end position="540"/>
    </location>
</feature>
<organism evidence="6 7">
    <name type="scientific">Marinagarivorans cellulosilyticus</name>
    <dbReference type="NCBI Taxonomy" id="2721545"/>
    <lineage>
        <taxon>Bacteria</taxon>
        <taxon>Pseudomonadati</taxon>
        <taxon>Pseudomonadota</taxon>
        <taxon>Gammaproteobacteria</taxon>
        <taxon>Cellvibrionales</taxon>
        <taxon>Cellvibrionaceae</taxon>
        <taxon>Marinagarivorans</taxon>
    </lineage>
</organism>
<gene>
    <name evidence="6" type="ORF">MARGE09_P3109</name>
</gene>
<feature type="domain" description="DUF1595" evidence="5">
    <location>
        <begin position="134"/>
        <end position="195"/>
    </location>
</feature>
<dbReference type="EMBL" id="AP023086">
    <property type="protein sequence ID" value="BCD98908.1"/>
    <property type="molecule type" value="Genomic_DNA"/>
</dbReference>
<dbReference type="PROSITE" id="PS51257">
    <property type="entry name" value="PROKAR_LIPOPROTEIN"/>
    <property type="match status" value="1"/>
</dbReference>
<keyword evidence="7" id="KW-1185">Reference proteome</keyword>
<feature type="domain" description="DUF1588" evidence="3">
    <location>
        <begin position="356"/>
        <end position="450"/>
    </location>
</feature>
<feature type="domain" description="DUF1587" evidence="2">
    <location>
        <begin position="56"/>
        <end position="119"/>
    </location>
</feature>
<dbReference type="KEGG" id="marq:MARGE09_P3109"/>
<feature type="domain" description="DUF1592" evidence="4">
    <location>
        <begin position="210"/>
        <end position="338"/>
    </location>
</feature>
<evidence type="ECO:0000259" key="5">
    <source>
        <dbReference type="Pfam" id="PF07637"/>
    </source>
</evidence>
<protein>
    <recommendedName>
        <fullName evidence="8">DUF1592 domain-containing protein</fullName>
    </recommendedName>
</protein>
<dbReference type="InterPro" id="IPR013036">
    <property type="entry name" value="DUF1587"/>
</dbReference>
<reference evidence="6 7" key="1">
    <citation type="journal article" date="2022" name="IScience">
        <title>An ultrasensitive nanofiber-based assay for enzymatic hydrolysis and deep-sea microbial degradation of cellulose.</title>
        <authorList>
            <person name="Tsudome M."/>
            <person name="Tachioka M."/>
            <person name="Miyazaki M."/>
            <person name="Uchimura K."/>
            <person name="Tsuda M."/>
            <person name="Takaki Y."/>
            <person name="Deguchi S."/>
        </authorList>
    </citation>
    <scope>NUCLEOTIDE SEQUENCE [LARGE SCALE GENOMIC DNA]</scope>
    <source>
        <strain evidence="6 7">GE09</strain>
    </source>
</reference>
<dbReference type="Pfam" id="PF07637">
    <property type="entry name" value="PSD5"/>
    <property type="match status" value="1"/>
</dbReference>
<proteinExistence type="predicted"/>
<evidence type="ECO:0000313" key="7">
    <source>
        <dbReference type="Proteomes" id="UP001320119"/>
    </source>
</evidence>
<evidence type="ECO:0000259" key="4">
    <source>
        <dbReference type="Pfam" id="PF07631"/>
    </source>
</evidence>
<dbReference type="InterPro" id="IPR011478">
    <property type="entry name" value="DUF1585"/>
</dbReference>
<evidence type="ECO:0000259" key="3">
    <source>
        <dbReference type="Pfam" id="PF07627"/>
    </source>
</evidence>
<dbReference type="InterPro" id="IPR013042">
    <property type="entry name" value="DUF1592"/>
</dbReference>
<dbReference type="Pfam" id="PF07627">
    <property type="entry name" value="PSCyt3"/>
    <property type="match status" value="1"/>
</dbReference>
<dbReference type="InterPro" id="IPR013039">
    <property type="entry name" value="DUF1588"/>
</dbReference>
<dbReference type="Pfam" id="PF07631">
    <property type="entry name" value="PSD4"/>
    <property type="match status" value="1"/>
</dbReference>
<dbReference type="Proteomes" id="UP001320119">
    <property type="component" value="Chromosome"/>
</dbReference>
<dbReference type="AlphaFoldDB" id="A0AAN1WJS8"/>
<evidence type="ECO:0000259" key="2">
    <source>
        <dbReference type="Pfam" id="PF07626"/>
    </source>
</evidence>
<dbReference type="InterPro" id="IPR013043">
    <property type="entry name" value="DUF1595"/>
</dbReference>
<sequence>MGSHIFRTRLHARCCSAVTLSLLLLGGCTGNSEEGASHSSQPEVTLKTSAGPMPLRRLNSFEYDNTVQDLLYVSMQPSTQFQFASDLRDDFSYPLASGGVSTLEVRKYQNAAQALAEAADLSRLKPCSNATQECASEFINAFGERAFRRPLTTQESAHLLDFYRQISEDTGDFDTSLRLMIEVVLQSPAFLYRWELGPSSVQSIDGLVPLNNYEIASRLSYFIWRSMPDQILLTAAKEGKLNSKAQIEAQARRLLSHEKAKASVSRFFEYWLTYNDLSTIEKDVTTYPNFDGQLKAAMLEESRAFVESIIFDGDKQFQSLLSSTSSFVNSDLSDIYNIGAIFSEQLQPVSLSNNERGGLLTLSAFLADKGAADGSNPALRGAVILEQVLCKHMPPPPNVIPAIAPPSAGGSTRERFEEHTGNPCASACHALFDPLGFAFESYDGIGQFREFDNGSIVDASSHYEIDGINHSFDGAVELSAILAQSPQAQSCFARQWMRYGLDRNEHLDSDEPSIQQVTAAFIASGDIQELIIAIATSQSFMYREPSTGEELQP</sequence>